<accession>A0A8J7HTC0</accession>
<evidence type="ECO:0000313" key="2">
    <source>
        <dbReference type="Proteomes" id="UP000632766"/>
    </source>
</evidence>
<dbReference type="EMBL" id="JAECZC010000029">
    <property type="protein sequence ID" value="MBH8563760.1"/>
    <property type="molecule type" value="Genomic_DNA"/>
</dbReference>
<keyword evidence="2" id="KW-1185">Reference proteome</keyword>
<comment type="caution">
    <text evidence="1">The sequence shown here is derived from an EMBL/GenBank/DDBJ whole genome shotgun (WGS) entry which is preliminary data.</text>
</comment>
<sequence length="198" mass="21500">MAYKDISRGVRLAADHAKYMAWLNKDTEARQAAFAAINNSANTVKTARVPGYIIPFDASGANLVYIPTRLISATQAGRGAALAQTLKGIVDEYTFSTSEVQALTTPNILEGVKKFKCAKLTVIQRVTTATTKESSRITGRKYFRHENDSVTANFGKKLSADTYDSVCEAIREKAAFVALFTGSENAAASRYRFVPEGA</sequence>
<dbReference type="Proteomes" id="UP000632766">
    <property type="component" value="Unassembled WGS sequence"/>
</dbReference>
<reference evidence="1 2" key="1">
    <citation type="journal article" date="2021" name="Int. J. Syst. Evol. Microbiol.">
        <title>Amazonocrinis nigriterrae gen. nov., sp. nov., Atlanticothrix silvestris gen. nov., sp. nov. and Dendronalium phyllosphericum gen. nov., sp. nov., nostocacean cyanobacteria from Brazilian environments.</title>
        <authorList>
            <person name="Alvarenga D.O."/>
            <person name="Andreote A.P.D."/>
            <person name="Branco L.H.Z."/>
            <person name="Delbaje E."/>
            <person name="Cruz R.B."/>
            <person name="Varani A.M."/>
            <person name="Fiore M.F."/>
        </authorList>
    </citation>
    <scope>NUCLEOTIDE SEQUENCE [LARGE SCALE GENOMIC DNA]</scope>
    <source>
        <strain evidence="1 2">CENA67</strain>
    </source>
</reference>
<gene>
    <name evidence="1" type="ORF">I8748_16440</name>
</gene>
<protein>
    <submittedName>
        <fullName evidence="1">Uncharacterized protein</fullName>
    </submittedName>
</protein>
<dbReference type="RefSeq" id="WP_198125625.1">
    <property type="nucleotide sequence ID" value="NZ_JAECZC010000029.1"/>
</dbReference>
<name>A0A8J7HTC0_9NOST</name>
<evidence type="ECO:0000313" key="1">
    <source>
        <dbReference type="EMBL" id="MBH8563760.1"/>
    </source>
</evidence>
<dbReference type="AlphaFoldDB" id="A0A8J7HTC0"/>
<proteinExistence type="predicted"/>
<organism evidence="1 2">
    <name type="scientific">Amazonocrinis nigriterrae CENA67</name>
    <dbReference type="NCBI Taxonomy" id="2794033"/>
    <lineage>
        <taxon>Bacteria</taxon>
        <taxon>Bacillati</taxon>
        <taxon>Cyanobacteriota</taxon>
        <taxon>Cyanophyceae</taxon>
        <taxon>Nostocales</taxon>
        <taxon>Nostocaceae</taxon>
        <taxon>Amazonocrinis</taxon>
        <taxon>Amazonocrinis nigriterrae</taxon>
    </lineage>
</organism>